<feature type="transmembrane region" description="Helical" evidence="2">
    <location>
        <begin position="134"/>
        <end position="151"/>
    </location>
</feature>
<dbReference type="PANTHER" id="PTHR37314">
    <property type="entry name" value="SLR0142 PROTEIN"/>
    <property type="match status" value="1"/>
</dbReference>
<evidence type="ECO:0000256" key="1">
    <source>
        <dbReference type="SAM" id="MobiDB-lite"/>
    </source>
</evidence>
<dbReference type="InterPro" id="IPR010699">
    <property type="entry name" value="DUF1275"/>
</dbReference>
<feature type="transmembrane region" description="Helical" evidence="2">
    <location>
        <begin position="101"/>
        <end position="122"/>
    </location>
</feature>
<feature type="transmembrane region" description="Helical" evidence="2">
    <location>
        <begin position="58"/>
        <end position="81"/>
    </location>
</feature>
<dbReference type="EMBL" id="CAUYUJ010020572">
    <property type="protein sequence ID" value="CAK0899246.1"/>
    <property type="molecule type" value="Genomic_DNA"/>
</dbReference>
<evidence type="ECO:0000256" key="2">
    <source>
        <dbReference type="SAM" id="Phobius"/>
    </source>
</evidence>
<comment type="caution">
    <text evidence="3">The sequence shown here is derived from an EMBL/GenBank/DDBJ whole genome shotgun (WGS) entry which is preliminary data.</text>
</comment>
<keyword evidence="2" id="KW-0472">Membrane</keyword>
<dbReference type="Proteomes" id="UP001189429">
    <property type="component" value="Unassembled WGS sequence"/>
</dbReference>
<name>A0ABN9XHM9_9DINO</name>
<gene>
    <name evidence="3" type="ORF">PCOR1329_LOCUS76811</name>
</gene>
<dbReference type="Pfam" id="PF06912">
    <property type="entry name" value="DUF1275"/>
    <property type="match status" value="1"/>
</dbReference>
<dbReference type="PANTHER" id="PTHR37314:SF4">
    <property type="entry name" value="UPF0700 TRANSMEMBRANE PROTEIN YOAK"/>
    <property type="match status" value="1"/>
</dbReference>
<accession>A0ABN9XHM9</accession>
<keyword evidence="2" id="KW-0812">Transmembrane</keyword>
<organism evidence="3 4">
    <name type="scientific">Prorocentrum cordatum</name>
    <dbReference type="NCBI Taxonomy" id="2364126"/>
    <lineage>
        <taxon>Eukaryota</taxon>
        <taxon>Sar</taxon>
        <taxon>Alveolata</taxon>
        <taxon>Dinophyceae</taxon>
        <taxon>Prorocentrales</taxon>
        <taxon>Prorocentraceae</taxon>
        <taxon>Prorocentrum</taxon>
    </lineage>
</organism>
<evidence type="ECO:0000313" key="3">
    <source>
        <dbReference type="EMBL" id="CAK0899246.1"/>
    </source>
</evidence>
<proteinExistence type="predicted"/>
<keyword evidence="4" id="KW-1185">Reference proteome</keyword>
<evidence type="ECO:0000313" key="4">
    <source>
        <dbReference type="Proteomes" id="UP001189429"/>
    </source>
</evidence>
<feature type="compositionally biased region" description="Gly residues" evidence="1">
    <location>
        <begin position="282"/>
        <end position="293"/>
    </location>
</feature>
<feature type="region of interest" description="Disordered" evidence="1">
    <location>
        <begin position="262"/>
        <end position="339"/>
    </location>
</feature>
<reference evidence="3" key="1">
    <citation type="submission" date="2023-10" db="EMBL/GenBank/DDBJ databases">
        <authorList>
            <person name="Chen Y."/>
            <person name="Shah S."/>
            <person name="Dougan E. K."/>
            <person name="Thang M."/>
            <person name="Chan C."/>
        </authorList>
    </citation>
    <scope>NUCLEOTIDE SEQUENCE [LARGE SCALE GENOMIC DNA]</scope>
</reference>
<feature type="compositionally biased region" description="Basic and acidic residues" evidence="1">
    <location>
        <begin position="299"/>
        <end position="314"/>
    </location>
</feature>
<keyword evidence="2" id="KW-1133">Transmembrane helix</keyword>
<sequence>MPSMLPRSQSMMISDEALGSIGEALDSRHFRAALQERLAVLEAISSNSEKIGVHVSGLTLAVCAGMVNAVAFAKFATYVSHVSGSSTAIGLRQFGDQPGDVPTPALLVLDFIIGSTLCGLLIPKATLKIGKAPYSSALMMLALIMASPIVLRGHGILGAHLLALGCGLQNGLCSSWSGNVIRTTHMTGTGTDLGLAIGRIIARFLTKRTNFTPEDWEEHTADRNKVIPLASRGAHPSSPCRIHRGRVLGLHRLQRLRDLDAPDARGPVLRPRPRARHLRSLSGGGGEAVGGPGVAVRAAAERGQRVRAAEERPEQPFQAPRRHQGGGGHAPGRSVASAR</sequence>
<protein>
    <submittedName>
        <fullName evidence="3">Uncharacterized protein</fullName>
    </submittedName>
</protein>